<evidence type="ECO:0008006" key="3">
    <source>
        <dbReference type="Google" id="ProtNLM"/>
    </source>
</evidence>
<protein>
    <recommendedName>
        <fullName evidence="3">F0F1-ATPase subunit</fullName>
    </recommendedName>
</protein>
<evidence type="ECO:0000313" key="2">
    <source>
        <dbReference type="EMBL" id="GAH30073.1"/>
    </source>
</evidence>
<dbReference type="Pfam" id="PF09527">
    <property type="entry name" value="ATPase_gene1"/>
    <property type="match status" value="1"/>
</dbReference>
<feature type="transmembrane region" description="Helical" evidence="1">
    <location>
        <begin position="50"/>
        <end position="71"/>
    </location>
</feature>
<dbReference type="InterPro" id="IPR032820">
    <property type="entry name" value="ATPase_put"/>
</dbReference>
<keyword evidence="1" id="KW-0472">Membrane</keyword>
<accession>X1GAN3</accession>
<comment type="caution">
    <text evidence="2">The sequence shown here is derived from an EMBL/GenBank/DDBJ whole genome shotgun (WGS) entry which is preliminary data.</text>
</comment>
<name>X1GAN3_9ZZZZ</name>
<gene>
    <name evidence="2" type="ORF">S01H4_65935</name>
</gene>
<evidence type="ECO:0000256" key="1">
    <source>
        <dbReference type="SAM" id="Phobius"/>
    </source>
</evidence>
<sequence length="78" mass="9071">MTQEDNRRERYRQIRQIGTLAMIPMIMLASPLIGYVLGRLIDDLLHTSPWFQFIMLFLGLFAGVHQTYTLIKKSSADK</sequence>
<reference evidence="2" key="1">
    <citation type="journal article" date="2014" name="Front. Microbiol.">
        <title>High frequency of phylogenetically diverse reductive dehalogenase-homologous genes in deep subseafloor sedimentary metagenomes.</title>
        <authorList>
            <person name="Kawai M."/>
            <person name="Futagami T."/>
            <person name="Toyoda A."/>
            <person name="Takaki Y."/>
            <person name="Nishi S."/>
            <person name="Hori S."/>
            <person name="Arai W."/>
            <person name="Tsubouchi T."/>
            <person name="Morono Y."/>
            <person name="Uchiyama I."/>
            <person name="Ito T."/>
            <person name="Fujiyama A."/>
            <person name="Inagaki F."/>
            <person name="Takami H."/>
        </authorList>
    </citation>
    <scope>NUCLEOTIDE SEQUENCE</scope>
    <source>
        <strain evidence="2">Expedition CK06-06</strain>
    </source>
</reference>
<dbReference type="EMBL" id="BART01040564">
    <property type="protein sequence ID" value="GAH30073.1"/>
    <property type="molecule type" value="Genomic_DNA"/>
</dbReference>
<keyword evidence="1" id="KW-1133">Transmembrane helix</keyword>
<feature type="transmembrane region" description="Helical" evidence="1">
    <location>
        <begin position="20"/>
        <end position="38"/>
    </location>
</feature>
<keyword evidence="1" id="KW-0812">Transmembrane</keyword>
<proteinExistence type="predicted"/>
<organism evidence="2">
    <name type="scientific">marine sediment metagenome</name>
    <dbReference type="NCBI Taxonomy" id="412755"/>
    <lineage>
        <taxon>unclassified sequences</taxon>
        <taxon>metagenomes</taxon>
        <taxon>ecological metagenomes</taxon>
    </lineage>
</organism>
<dbReference type="AlphaFoldDB" id="X1GAN3"/>